<dbReference type="AlphaFoldDB" id="A0A0F9DCK5"/>
<reference evidence="1" key="1">
    <citation type="journal article" date="2015" name="Nature">
        <title>Complex archaea that bridge the gap between prokaryotes and eukaryotes.</title>
        <authorList>
            <person name="Spang A."/>
            <person name="Saw J.H."/>
            <person name="Jorgensen S.L."/>
            <person name="Zaremba-Niedzwiedzka K."/>
            <person name="Martijn J."/>
            <person name="Lind A.E."/>
            <person name="van Eijk R."/>
            <person name="Schleper C."/>
            <person name="Guy L."/>
            <person name="Ettema T.J."/>
        </authorList>
    </citation>
    <scope>NUCLEOTIDE SEQUENCE</scope>
</reference>
<dbReference type="EMBL" id="LAZR01029508">
    <property type="protein sequence ID" value="KKL59374.1"/>
    <property type="molecule type" value="Genomic_DNA"/>
</dbReference>
<protein>
    <submittedName>
        <fullName evidence="1">Uncharacterized protein</fullName>
    </submittedName>
</protein>
<organism evidence="1">
    <name type="scientific">marine sediment metagenome</name>
    <dbReference type="NCBI Taxonomy" id="412755"/>
    <lineage>
        <taxon>unclassified sequences</taxon>
        <taxon>metagenomes</taxon>
        <taxon>ecological metagenomes</taxon>
    </lineage>
</organism>
<accession>A0A0F9DCK5</accession>
<gene>
    <name evidence="1" type="ORF">LCGC14_2216010</name>
</gene>
<sequence length="40" mass="4532">MARRIRLFAFGGNEVSPAGLTDEEGKSIIPDIPMRWQRTD</sequence>
<feature type="non-terminal residue" evidence="1">
    <location>
        <position position="40"/>
    </location>
</feature>
<proteinExistence type="predicted"/>
<evidence type="ECO:0000313" key="1">
    <source>
        <dbReference type="EMBL" id="KKL59374.1"/>
    </source>
</evidence>
<name>A0A0F9DCK5_9ZZZZ</name>
<comment type="caution">
    <text evidence="1">The sequence shown here is derived from an EMBL/GenBank/DDBJ whole genome shotgun (WGS) entry which is preliminary data.</text>
</comment>